<dbReference type="AlphaFoldDB" id="A0A1J4JT01"/>
<evidence type="ECO:0000313" key="1">
    <source>
        <dbReference type="EMBL" id="OHT01866.1"/>
    </source>
</evidence>
<name>A0A1J4JT01_9EUKA</name>
<keyword evidence="2" id="KW-1185">Reference proteome</keyword>
<evidence type="ECO:0000313" key="2">
    <source>
        <dbReference type="Proteomes" id="UP000179807"/>
    </source>
</evidence>
<reference evidence="1" key="1">
    <citation type="submission" date="2016-10" db="EMBL/GenBank/DDBJ databases">
        <authorList>
            <person name="Benchimol M."/>
            <person name="Almeida L.G."/>
            <person name="Vasconcelos A.T."/>
            <person name="Perreira-Neves A."/>
            <person name="Rosa I.A."/>
            <person name="Tasca T."/>
            <person name="Bogo M.R."/>
            <person name="de Souza W."/>
        </authorList>
    </citation>
    <scope>NUCLEOTIDE SEQUENCE [LARGE SCALE GENOMIC DNA]</scope>
    <source>
        <strain evidence="1">K</strain>
    </source>
</reference>
<comment type="caution">
    <text evidence="1">The sequence shown here is derived from an EMBL/GenBank/DDBJ whole genome shotgun (WGS) entry which is preliminary data.</text>
</comment>
<dbReference type="GeneID" id="94842499"/>
<accession>A0A1J4JT01</accession>
<dbReference type="SUPFAM" id="SSF48371">
    <property type="entry name" value="ARM repeat"/>
    <property type="match status" value="1"/>
</dbReference>
<protein>
    <submittedName>
        <fullName evidence="1">Uncharacterized protein</fullName>
    </submittedName>
</protein>
<dbReference type="EMBL" id="MLAK01000892">
    <property type="protein sequence ID" value="OHT01866.1"/>
    <property type="molecule type" value="Genomic_DNA"/>
</dbReference>
<dbReference type="RefSeq" id="XP_068355002.1">
    <property type="nucleotide sequence ID" value="XM_068507795.1"/>
</dbReference>
<dbReference type="InterPro" id="IPR016024">
    <property type="entry name" value="ARM-type_fold"/>
</dbReference>
<dbReference type="Proteomes" id="UP000179807">
    <property type="component" value="Unassembled WGS sequence"/>
</dbReference>
<gene>
    <name evidence="1" type="ORF">TRFO_31207</name>
</gene>
<sequence>MNLIYKENQNDKNFNCNIIEVSRLELFEKEFDNGNGVMNKFDMGTIRANLFSHNEDIISQSLGQMYEILDQFFINDFMYHDFNNLTKLLTHNNQDISHLTEKVIVKLLEQPDISQIAIENGFLNDLMDYFPETWTLDAYSSIMQFKPDMVSELFGFGVFYDFLDILTKSPFPIIDIPASCRMLSKIVRFEDMKYQDLCYLVCKLFQALYKLIIHGPIPDFLKSVTKLIRCDHFVDNQKVNIFYHIFSLGPSESPNNINDLSICGENSEKLYLLPLINRYMDYESPETQFWYERTAELLWSWMINDSTDKTSIDQVWDVLFQIMETTIYPKASLTAVSALILYINHDASLLINQVYLSRIINLFMNCSFILKIRLSAMIAIAFNAASNEQMLFFVQEFPQILEMFFENFSSLDFKDRYVPFIIKGVMRFIDFCTLSQNGLIFFKKYILENNDLESWIKQVTDENEGETDFPPDDNLSLLIRSLTELVNQRTNDYYHAIAKIENKDNK</sequence>
<organism evidence="1 2">
    <name type="scientific">Tritrichomonas foetus</name>
    <dbReference type="NCBI Taxonomy" id="1144522"/>
    <lineage>
        <taxon>Eukaryota</taxon>
        <taxon>Metamonada</taxon>
        <taxon>Parabasalia</taxon>
        <taxon>Tritrichomonadida</taxon>
        <taxon>Tritrichomonadidae</taxon>
        <taxon>Tritrichomonas</taxon>
    </lineage>
</organism>
<proteinExistence type="predicted"/>
<dbReference type="VEuPathDB" id="TrichDB:TRFO_31207"/>